<keyword evidence="2" id="KW-1133">Transmembrane helix</keyword>
<organism evidence="3 4">
    <name type="scientific">Urbifossiella limnaea</name>
    <dbReference type="NCBI Taxonomy" id="2528023"/>
    <lineage>
        <taxon>Bacteria</taxon>
        <taxon>Pseudomonadati</taxon>
        <taxon>Planctomycetota</taxon>
        <taxon>Planctomycetia</taxon>
        <taxon>Gemmatales</taxon>
        <taxon>Gemmataceae</taxon>
        <taxon>Urbifossiella</taxon>
    </lineage>
</organism>
<keyword evidence="2" id="KW-0812">Transmembrane</keyword>
<sequence>MPLTVPCPGCREPLDVDDEHRTWKVRCPRCAAEFVPDEPRPADAFAPRRPPDDDFDDRPRRRRRPRSAADDYDDAKRDVHGPSVFLELLGWLGILASVGIAFLFAAIGMAPPPGKPNQPPEAAVFALGFAGCIGVLGVGVHIPIIIGARHLRRLSSRPWAMAAAVLAVLVSSIFHLAAGIWAIIVINRLHVKNAFDDYAETGGPPHND</sequence>
<feature type="transmembrane region" description="Helical" evidence="2">
    <location>
        <begin position="159"/>
        <end position="186"/>
    </location>
</feature>
<dbReference type="EMBL" id="CP036273">
    <property type="protein sequence ID" value="QDU20259.1"/>
    <property type="molecule type" value="Genomic_DNA"/>
</dbReference>
<dbReference type="Proteomes" id="UP000319576">
    <property type="component" value="Chromosome"/>
</dbReference>
<gene>
    <name evidence="3" type="ORF">ETAA1_22050</name>
</gene>
<feature type="transmembrane region" description="Helical" evidence="2">
    <location>
        <begin position="84"/>
        <end position="110"/>
    </location>
</feature>
<evidence type="ECO:0000313" key="3">
    <source>
        <dbReference type="EMBL" id="QDU20259.1"/>
    </source>
</evidence>
<dbReference type="RefSeq" id="WP_145237485.1">
    <property type="nucleotide sequence ID" value="NZ_CP036273.1"/>
</dbReference>
<keyword evidence="2" id="KW-0472">Membrane</keyword>
<name>A0A517XRY4_9BACT</name>
<dbReference type="AlphaFoldDB" id="A0A517XRY4"/>
<evidence type="ECO:0000313" key="4">
    <source>
        <dbReference type="Proteomes" id="UP000319576"/>
    </source>
</evidence>
<dbReference type="OrthoDB" id="290564at2"/>
<dbReference type="KEGG" id="uli:ETAA1_22050"/>
<proteinExistence type="predicted"/>
<keyword evidence="4" id="KW-1185">Reference proteome</keyword>
<accession>A0A517XRY4</accession>
<evidence type="ECO:0000256" key="1">
    <source>
        <dbReference type="SAM" id="MobiDB-lite"/>
    </source>
</evidence>
<protein>
    <submittedName>
        <fullName evidence="3">Uncharacterized protein</fullName>
    </submittedName>
</protein>
<evidence type="ECO:0000256" key="2">
    <source>
        <dbReference type="SAM" id="Phobius"/>
    </source>
</evidence>
<feature type="transmembrane region" description="Helical" evidence="2">
    <location>
        <begin position="122"/>
        <end position="147"/>
    </location>
</feature>
<feature type="region of interest" description="Disordered" evidence="1">
    <location>
        <begin position="35"/>
        <end position="74"/>
    </location>
</feature>
<reference evidence="3 4" key="1">
    <citation type="submission" date="2019-02" db="EMBL/GenBank/DDBJ databases">
        <title>Deep-cultivation of Planctomycetes and their phenomic and genomic characterization uncovers novel biology.</title>
        <authorList>
            <person name="Wiegand S."/>
            <person name="Jogler M."/>
            <person name="Boedeker C."/>
            <person name="Pinto D."/>
            <person name="Vollmers J."/>
            <person name="Rivas-Marin E."/>
            <person name="Kohn T."/>
            <person name="Peeters S.H."/>
            <person name="Heuer A."/>
            <person name="Rast P."/>
            <person name="Oberbeckmann S."/>
            <person name="Bunk B."/>
            <person name="Jeske O."/>
            <person name="Meyerdierks A."/>
            <person name="Storesund J.E."/>
            <person name="Kallscheuer N."/>
            <person name="Luecker S."/>
            <person name="Lage O.M."/>
            <person name="Pohl T."/>
            <person name="Merkel B.J."/>
            <person name="Hornburger P."/>
            <person name="Mueller R.-W."/>
            <person name="Bruemmer F."/>
            <person name="Labrenz M."/>
            <person name="Spormann A.M."/>
            <person name="Op den Camp H."/>
            <person name="Overmann J."/>
            <person name="Amann R."/>
            <person name="Jetten M.S.M."/>
            <person name="Mascher T."/>
            <person name="Medema M.H."/>
            <person name="Devos D.P."/>
            <person name="Kaster A.-K."/>
            <person name="Ovreas L."/>
            <person name="Rohde M."/>
            <person name="Galperin M.Y."/>
            <person name="Jogler C."/>
        </authorList>
    </citation>
    <scope>NUCLEOTIDE SEQUENCE [LARGE SCALE GENOMIC DNA]</scope>
    <source>
        <strain evidence="3 4">ETA_A1</strain>
    </source>
</reference>